<feature type="non-terminal residue" evidence="1">
    <location>
        <position position="103"/>
    </location>
</feature>
<gene>
    <name evidence="1" type="ORF">F5876DRAFT_24760</name>
</gene>
<reference evidence="1" key="1">
    <citation type="submission" date="2022-09" db="EMBL/GenBank/DDBJ databases">
        <title>A Global Phylogenomic Analysis of the Shiitake Genus Lentinula.</title>
        <authorList>
            <consortium name="DOE Joint Genome Institute"/>
            <person name="Sierra-Patev S."/>
            <person name="Min B."/>
            <person name="Naranjo-Ortiz M."/>
            <person name="Looney B."/>
            <person name="Konkel Z."/>
            <person name="Slot J.C."/>
            <person name="Sakamoto Y."/>
            <person name="Steenwyk J.L."/>
            <person name="Rokas A."/>
            <person name="Carro J."/>
            <person name="Camarero S."/>
            <person name="Ferreira P."/>
            <person name="Molpeceres G."/>
            <person name="Ruiz-Duenas F.J."/>
            <person name="Serrano A."/>
            <person name="Henrissat B."/>
            <person name="Drula E."/>
            <person name="Hughes K.W."/>
            <person name="Mata J.L."/>
            <person name="Ishikawa N.K."/>
            <person name="Vargas-Isla R."/>
            <person name="Ushijima S."/>
            <person name="Smith C.A."/>
            <person name="Ahrendt S."/>
            <person name="Andreopoulos W."/>
            <person name="He G."/>
            <person name="Labutti K."/>
            <person name="Lipzen A."/>
            <person name="Ng V."/>
            <person name="Riley R."/>
            <person name="Sandor L."/>
            <person name="Barry K."/>
            <person name="Martinez A.T."/>
            <person name="Xiao Y."/>
            <person name="Gibbons J.G."/>
            <person name="Terashima K."/>
            <person name="Grigoriev I.V."/>
            <person name="Hibbett D.S."/>
        </authorList>
    </citation>
    <scope>NUCLEOTIDE SEQUENCE</scope>
    <source>
        <strain evidence="1">TMI1499</strain>
    </source>
</reference>
<accession>A0ACC1TZY8</accession>
<dbReference type="EMBL" id="MU795113">
    <property type="protein sequence ID" value="KAJ3810218.1"/>
    <property type="molecule type" value="Genomic_DNA"/>
</dbReference>
<comment type="caution">
    <text evidence="1">The sequence shown here is derived from an EMBL/GenBank/DDBJ whole genome shotgun (WGS) entry which is preliminary data.</text>
</comment>
<feature type="non-terminal residue" evidence="1">
    <location>
        <position position="1"/>
    </location>
</feature>
<proteinExistence type="predicted"/>
<dbReference type="Proteomes" id="UP001163835">
    <property type="component" value="Unassembled WGS sequence"/>
</dbReference>
<evidence type="ECO:0000313" key="2">
    <source>
        <dbReference type="Proteomes" id="UP001163835"/>
    </source>
</evidence>
<sequence length="103" mass="11533">LRRYNYQASYIDWCKASNLTETHIVDPSEVTLCNYAASFMGKEAGGTVRAKLTAVKSLVTTKGFGWHGGFRLREVLNGVERAAPASSFRPERVPVKEEWLNLL</sequence>
<evidence type="ECO:0000313" key="1">
    <source>
        <dbReference type="EMBL" id="KAJ3810218.1"/>
    </source>
</evidence>
<name>A0ACC1TZY8_9AGAR</name>
<organism evidence="1 2">
    <name type="scientific">Lentinula aff. lateritia</name>
    <dbReference type="NCBI Taxonomy" id="2804960"/>
    <lineage>
        <taxon>Eukaryota</taxon>
        <taxon>Fungi</taxon>
        <taxon>Dikarya</taxon>
        <taxon>Basidiomycota</taxon>
        <taxon>Agaricomycotina</taxon>
        <taxon>Agaricomycetes</taxon>
        <taxon>Agaricomycetidae</taxon>
        <taxon>Agaricales</taxon>
        <taxon>Marasmiineae</taxon>
        <taxon>Omphalotaceae</taxon>
        <taxon>Lentinula</taxon>
    </lineage>
</organism>
<keyword evidence="2" id="KW-1185">Reference proteome</keyword>
<protein>
    <submittedName>
        <fullName evidence="1">Uncharacterized protein</fullName>
    </submittedName>
</protein>